<accession>A0A3M8K8E9</accession>
<evidence type="ECO:0000313" key="1">
    <source>
        <dbReference type="EMBL" id="RNE48738.1"/>
    </source>
</evidence>
<comment type="caution">
    <text evidence="1">The sequence shown here is derived from an EMBL/GenBank/DDBJ whole genome shotgun (WGS) entry which is preliminary data.</text>
</comment>
<dbReference type="RefSeq" id="WP_123047875.1">
    <property type="nucleotide sequence ID" value="NZ_PTJO01000004.1"/>
</dbReference>
<sequence length="90" mass="10154">MNADQGQPSGDCGGDCEEIQARLCSLFDEEITPEQARELLREIAECPGCHHRLQSEREIRALVRQCCSAQEAPATLRQRITMQIRVTRLS</sequence>
<protein>
    <submittedName>
        <fullName evidence="1">Mycothiol system anti-sigma-R factor</fullName>
    </submittedName>
</protein>
<keyword evidence="2" id="KW-1185">Reference proteome</keyword>
<dbReference type="AlphaFoldDB" id="A0A3M8K8E9"/>
<dbReference type="EMBL" id="PTJO01000004">
    <property type="protein sequence ID" value="RNE48738.1"/>
    <property type="molecule type" value="Genomic_DNA"/>
</dbReference>
<dbReference type="NCBIfam" id="TIGR03988">
    <property type="entry name" value="antisig_RsrA"/>
    <property type="match status" value="1"/>
</dbReference>
<dbReference type="Proteomes" id="UP000266975">
    <property type="component" value="Unassembled WGS sequence"/>
</dbReference>
<dbReference type="OrthoDB" id="4410600at2"/>
<gene>
    <name evidence="1" type="primary">rsrA</name>
    <name evidence="1" type="ORF">C5L39_05350</name>
</gene>
<name>A0A3M8K8E9_9CORY</name>
<dbReference type="InterPro" id="IPR024020">
    <property type="entry name" value="Anit_sigma_mycothiol_RsrA"/>
</dbReference>
<proteinExistence type="predicted"/>
<reference evidence="1 2" key="1">
    <citation type="submission" date="2018-02" db="EMBL/GenBank/DDBJ databases">
        <title>Corynebacterium alimpuense sp. nov., a marine obligate actinomycete isolated from sediments of Valparaiso bay, Chile.</title>
        <authorList>
            <person name="Claverias F."/>
            <person name="Gonzales-Siles L."/>
            <person name="Salva-Serra F."/>
            <person name="Inganaes E."/>
            <person name="Molin K."/>
            <person name="Cumsille A."/>
            <person name="Undabarrena A."/>
            <person name="Couve E."/>
            <person name="Moore E.R.B."/>
            <person name="Gomila M."/>
            <person name="Camara B."/>
        </authorList>
    </citation>
    <scope>NUCLEOTIDE SEQUENCE [LARGE SCALE GENOMIC DNA]</scope>
    <source>
        <strain evidence="1 2">CCUG 69366</strain>
    </source>
</reference>
<organism evidence="1 2">
    <name type="scientific">Corynebacterium alimapuense</name>
    <dbReference type="NCBI Taxonomy" id="1576874"/>
    <lineage>
        <taxon>Bacteria</taxon>
        <taxon>Bacillati</taxon>
        <taxon>Actinomycetota</taxon>
        <taxon>Actinomycetes</taxon>
        <taxon>Mycobacteriales</taxon>
        <taxon>Corynebacteriaceae</taxon>
        <taxon>Corynebacterium</taxon>
    </lineage>
</organism>
<evidence type="ECO:0000313" key="2">
    <source>
        <dbReference type="Proteomes" id="UP000266975"/>
    </source>
</evidence>